<organism evidence="4 5">
    <name type="scientific">Candidatus Brachybacterium merdavium</name>
    <dbReference type="NCBI Taxonomy" id="2838513"/>
    <lineage>
        <taxon>Bacteria</taxon>
        <taxon>Bacillati</taxon>
        <taxon>Actinomycetota</taxon>
        <taxon>Actinomycetes</taxon>
        <taxon>Micrococcales</taxon>
        <taxon>Dermabacteraceae</taxon>
        <taxon>Brachybacterium</taxon>
    </lineage>
</organism>
<dbReference type="Gene3D" id="3.40.630.30">
    <property type="match status" value="1"/>
</dbReference>
<sequence>MDPSQTVQLGDRRLTITRATEADVPEIVALLADDVLGASRESPDVADLAPYLAAFSEIDADGRHLLVAVRDESGTVVATMHLTLLPGLSRQAATRLQIEAVRVGASARGLGLGTRMIEWAHQYGREHGARLVQLTTDRSRTDAHRFYEKLGYVASHVGFKLEL</sequence>
<keyword evidence="2" id="KW-0012">Acyltransferase</keyword>
<feature type="domain" description="N-acetyltransferase" evidence="3">
    <location>
        <begin position="14"/>
        <end position="163"/>
    </location>
</feature>
<dbReference type="PANTHER" id="PTHR43877:SF2">
    <property type="entry name" value="AMINOALKYLPHOSPHONATE N-ACETYLTRANSFERASE-RELATED"/>
    <property type="match status" value="1"/>
</dbReference>
<dbReference type="InterPro" id="IPR016181">
    <property type="entry name" value="Acyl_CoA_acyltransferase"/>
</dbReference>
<dbReference type="CDD" id="cd04301">
    <property type="entry name" value="NAT_SF"/>
    <property type="match status" value="1"/>
</dbReference>
<dbReference type="EMBL" id="DWZH01000135">
    <property type="protein sequence ID" value="HJB11988.1"/>
    <property type="molecule type" value="Genomic_DNA"/>
</dbReference>
<dbReference type="Pfam" id="PF00583">
    <property type="entry name" value="Acetyltransf_1"/>
    <property type="match status" value="1"/>
</dbReference>
<reference evidence="4" key="2">
    <citation type="submission" date="2021-04" db="EMBL/GenBank/DDBJ databases">
        <authorList>
            <person name="Gilroy R."/>
        </authorList>
    </citation>
    <scope>NUCLEOTIDE SEQUENCE</scope>
    <source>
        <strain evidence="4">ChiHjej13B12-24818</strain>
    </source>
</reference>
<dbReference type="PANTHER" id="PTHR43877">
    <property type="entry name" value="AMINOALKYLPHOSPHONATE N-ACETYLTRANSFERASE-RELATED-RELATED"/>
    <property type="match status" value="1"/>
</dbReference>
<keyword evidence="1" id="KW-0808">Transferase</keyword>
<gene>
    <name evidence="4" type="ORF">H9786_15935</name>
</gene>
<dbReference type="PROSITE" id="PS51186">
    <property type="entry name" value="GNAT"/>
    <property type="match status" value="1"/>
</dbReference>
<proteinExistence type="predicted"/>
<dbReference type="InterPro" id="IPR000182">
    <property type="entry name" value="GNAT_dom"/>
</dbReference>
<evidence type="ECO:0000256" key="2">
    <source>
        <dbReference type="ARBA" id="ARBA00023315"/>
    </source>
</evidence>
<dbReference type="Proteomes" id="UP000823823">
    <property type="component" value="Unassembled WGS sequence"/>
</dbReference>
<name>A0A9D2LGE0_9MICO</name>
<accession>A0A9D2LGE0</accession>
<evidence type="ECO:0000259" key="3">
    <source>
        <dbReference type="PROSITE" id="PS51186"/>
    </source>
</evidence>
<dbReference type="GO" id="GO:0016747">
    <property type="term" value="F:acyltransferase activity, transferring groups other than amino-acyl groups"/>
    <property type="evidence" value="ECO:0007669"/>
    <property type="project" value="InterPro"/>
</dbReference>
<dbReference type="AlphaFoldDB" id="A0A9D2LGE0"/>
<protein>
    <submittedName>
        <fullName evidence="4">GNAT family N-acetyltransferase</fullName>
    </submittedName>
</protein>
<reference evidence="4" key="1">
    <citation type="journal article" date="2021" name="PeerJ">
        <title>Extensive microbial diversity within the chicken gut microbiome revealed by metagenomics and culture.</title>
        <authorList>
            <person name="Gilroy R."/>
            <person name="Ravi A."/>
            <person name="Getino M."/>
            <person name="Pursley I."/>
            <person name="Horton D.L."/>
            <person name="Alikhan N.F."/>
            <person name="Baker D."/>
            <person name="Gharbi K."/>
            <person name="Hall N."/>
            <person name="Watson M."/>
            <person name="Adriaenssens E.M."/>
            <person name="Foster-Nyarko E."/>
            <person name="Jarju S."/>
            <person name="Secka A."/>
            <person name="Antonio M."/>
            <person name="Oren A."/>
            <person name="Chaudhuri R.R."/>
            <person name="La Ragione R."/>
            <person name="Hildebrand F."/>
            <person name="Pallen M.J."/>
        </authorList>
    </citation>
    <scope>NUCLEOTIDE SEQUENCE</scope>
    <source>
        <strain evidence="4">ChiHjej13B12-24818</strain>
    </source>
</reference>
<dbReference type="SUPFAM" id="SSF55729">
    <property type="entry name" value="Acyl-CoA N-acyltransferases (Nat)"/>
    <property type="match status" value="1"/>
</dbReference>
<evidence type="ECO:0000256" key="1">
    <source>
        <dbReference type="ARBA" id="ARBA00022679"/>
    </source>
</evidence>
<evidence type="ECO:0000313" key="5">
    <source>
        <dbReference type="Proteomes" id="UP000823823"/>
    </source>
</evidence>
<dbReference type="InterPro" id="IPR050832">
    <property type="entry name" value="Bact_Acetyltransf"/>
</dbReference>
<comment type="caution">
    <text evidence="4">The sequence shown here is derived from an EMBL/GenBank/DDBJ whole genome shotgun (WGS) entry which is preliminary data.</text>
</comment>
<evidence type="ECO:0000313" key="4">
    <source>
        <dbReference type="EMBL" id="HJB11988.1"/>
    </source>
</evidence>